<gene>
    <name evidence="2" type="ORF">M9Y10_029402</name>
</gene>
<dbReference type="EMBL" id="JAPFFF010000004">
    <property type="protein sequence ID" value="KAK8892179.1"/>
    <property type="molecule type" value="Genomic_DNA"/>
</dbReference>
<dbReference type="InterPro" id="IPR016181">
    <property type="entry name" value="Acyl_CoA_acyltransferase"/>
</dbReference>
<evidence type="ECO:0000313" key="3">
    <source>
        <dbReference type="Proteomes" id="UP001470230"/>
    </source>
</evidence>
<dbReference type="InterPro" id="IPR000182">
    <property type="entry name" value="GNAT_dom"/>
</dbReference>
<organism evidence="2 3">
    <name type="scientific">Tritrichomonas musculus</name>
    <dbReference type="NCBI Taxonomy" id="1915356"/>
    <lineage>
        <taxon>Eukaryota</taxon>
        <taxon>Metamonada</taxon>
        <taxon>Parabasalia</taxon>
        <taxon>Tritrichomonadida</taxon>
        <taxon>Tritrichomonadidae</taxon>
        <taxon>Tritrichomonas</taxon>
    </lineage>
</organism>
<dbReference type="Gene3D" id="3.40.630.30">
    <property type="match status" value="1"/>
</dbReference>
<name>A0ABR2KM16_9EUKA</name>
<sequence length="249" mass="29339">MPIVYIKLIILSNLDGDSAARNNNFNKSEKVKSDLKKIRKLMSKEKLYIIRLMTDADVNSVEEFYNSAVDIKYTHDAYRRISMKDFTTILLIEKNSNEDNGKGKIIGISSFIRVWHSSFSTLREAYLHLFGISKKHRNKGFGTYLFELTEFIQKKYFSCIRLMFYVPKHDFETFEFFRKMGLNGQKVYSDFYKMKNGKAEESILMMKPLKDDIQMPKELNCSIQIQSDVQFLIDNKQTFGFFEKFFAKP</sequence>
<protein>
    <recommendedName>
        <fullName evidence="1">N-acetyltransferase domain-containing protein</fullName>
    </recommendedName>
</protein>
<dbReference type="Proteomes" id="UP001470230">
    <property type="component" value="Unassembled WGS sequence"/>
</dbReference>
<keyword evidence="3" id="KW-1185">Reference proteome</keyword>
<reference evidence="2 3" key="1">
    <citation type="submission" date="2024-04" db="EMBL/GenBank/DDBJ databases">
        <title>Tritrichomonas musculus Genome.</title>
        <authorList>
            <person name="Alves-Ferreira E."/>
            <person name="Grigg M."/>
            <person name="Lorenzi H."/>
            <person name="Galac M."/>
        </authorList>
    </citation>
    <scope>NUCLEOTIDE SEQUENCE [LARGE SCALE GENOMIC DNA]</scope>
    <source>
        <strain evidence="2 3">EAF2021</strain>
    </source>
</reference>
<dbReference type="SUPFAM" id="SSF55729">
    <property type="entry name" value="Acyl-CoA N-acyltransferases (Nat)"/>
    <property type="match status" value="1"/>
</dbReference>
<comment type="caution">
    <text evidence="2">The sequence shown here is derived from an EMBL/GenBank/DDBJ whole genome shotgun (WGS) entry which is preliminary data.</text>
</comment>
<feature type="domain" description="N-acetyltransferase" evidence="1">
    <location>
        <begin position="48"/>
        <end position="210"/>
    </location>
</feature>
<dbReference type="Pfam" id="PF00583">
    <property type="entry name" value="Acetyltransf_1"/>
    <property type="match status" value="1"/>
</dbReference>
<dbReference type="PROSITE" id="PS51186">
    <property type="entry name" value="GNAT"/>
    <property type="match status" value="1"/>
</dbReference>
<accession>A0ABR2KM16</accession>
<proteinExistence type="predicted"/>
<evidence type="ECO:0000259" key="1">
    <source>
        <dbReference type="PROSITE" id="PS51186"/>
    </source>
</evidence>
<evidence type="ECO:0000313" key="2">
    <source>
        <dbReference type="EMBL" id="KAK8892179.1"/>
    </source>
</evidence>
<dbReference type="CDD" id="cd04301">
    <property type="entry name" value="NAT_SF"/>
    <property type="match status" value="1"/>
</dbReference>